<evidence type="ECO:0000313" key="2">
    <source>
        <dbReference type="EMBL" id="KAF9470642.1"/>
    </source>
</evidence>
<feature type="region of interest" description="Disordered" evidence="1">
    <location>
        <begin position="63"/>
        <end position="83"/>
    </location>
</feature>
<evidence type="ECO:0000256" key="1">
    <source>
        <dbReference type="SAM" id="MobiDB-lite"/>
    </source>
</evidence>
<name>A0A9P5YIS1_9AGAR</name>
<evidence type="ECO:0000313" key="3">
    <source>
        <dbReference type="Proteomes" id="UP000807469"/>
    </source>
</evidence>
<dbReference type="AlphaFoldDB" id="A0A9P5YIS1"/>
<sequence>MRLTLPSRIYQTSHPCDTVCIPHHDCKLSDLASAIRCPAHYSHAPNLAPVLLSSHPRPCLRSRRSSLSRLTPSPSIPIHPRPPHLQWRRQVRSTNAVVHIQRQLTRAFHAHYRPQTPAPTAANTHRRCPVLSHPIHIKSADVNCNRIGRRANVQGDTNGTGSEIVVVSDNEQRRTDAYADTELT</sequence>
<accession>A0A9P5YIS1</accession>
<comment type="caution">
    <text evidence="2">The sequence shown here is derived from an EMBL/GenBank/DDBJ whole genome shotgun (WGS) entry which is preliminary data.</text>
</comment>
<organism evidence="2 3">
    <name type="scientific">Pholiota conissans</name>
    <dbReference type="NCBI Taxonomy" id="109636"/>
    <lineage>
        <taxon>Eukaryota</taxon>
        <taxon>Fungi</taxon>
        <taxon>Dikarya</taxon>
        <taxon>Basidiomycota</taxon>
        <taxon>Agaricomycotina</taxon>
        <taxon>Agaricomycetes</taxon>
        <taxon>Agaricomycetidae</taxon>
        <taxon>Agaricales</taxon>
        <taxon>Agaricineae</taxon>
        <taxon>Strophariaceae</taxon>
        <taxon>Pholiota</taxon>
    </lineage>
</organism>
<gene>
    <name evidence="2" type="ORF">BDN70DRAFT_665688</name>
</gene>
<dbReference type="Proteomes" id="UP000807469">
    <property type="component" value="Unassembled WGS sequence"/>
</dbReference>
<keyword evidence="3" id="KW-1185">Reference proteome</keyword>
<dbReference type="EMBL" id="MU155894">
    <property type="protein sequence ID" value="KAF9470642.1"/>
    <property type="molecule type" value="Genomic_DNA"/>
</dbReference>
<reference evidence="2" key="1">
    <citation type="submission" date="2020-11" db="EMBL/GenBank/DDBJ databases">
        <authorList>
            <consortium name="DOE Joint Genome Institute"/>
            <person name="Ahrendt S."/>
            <person name="Riley R."/>
            <person name="Andreopoulos W."/>
            <person name="Labutti K."/>
            <person name="Pangilinan J."/>
            <person name="Ruiz-Duenas F.J."/>
            <person name="Barrasa J.M."/>
            <person name="Sanchez-Garcia M."/>
            <person name="Camarero S."/>
            <person name="Miyauchi S."/>
            <person name="Serrano A."/>
            <person name="Linde D."/>
            <person name="Babiker R."/>
            <person name="Drula E."/>
            <person name="Ayuso-Fernandez I."/>
            <person name="Pacheco R."/>
            <person name="Padilla G."/>
            <person name="Ferreira P."/>
            <person name="Barriuso J."/>
            <person name="Kellner H."/>
            <person name="Castanera R."/>
            <person name="Alfaro M."/>
            <person name="Ramirez L."/>
            <person name="Pisabarro A.G."/>
            <person name="Kuo A."/>
            <person name="Tritt A."/>
            <person name="Lipzen A."/>
            <person name="He G."/>
            <person name="Yan M."/>
            <person name="Ng V."/>
            <person name="Cullen D."/>
            <person name="Martin F."/>
            <person name="Rosso M.-N."/>
            <person name="Henrissat B."/>
            <person name="Hibbett D."/>
            <person name="Martinez A.T."/>
            <person name="Grigoriev I.V."/>
        </authorList>
    </citation>
    <scope>NUCLEOTIDE SEQUENCE</scope>
    <source>
        <strain evidence="2">CIRM-BRFM 674</strain>
    </source>
</reference>
<proteinExistence type="predicted"/>
<protein>
    <submittedName>
        <fullName evidence="2">Uncharacterized protein</fullName>
    </submittedName>
</protein>